<protein>
    <recommendedName>
        <fullName evidence="1">DUF6950 domain-containing protein</fullName>
    </recommendedName>
</protein>
<gene>
    <name evidence="2" type="ORF">AUC70_11685</name>
</gene>
<proteinExistence type="predicted"/>
<feature type="domain" description="DUF6950" evidence="1">
    <location>
        <begin position="4"/>
        <end position="131"/>
    </location>
</feature>
<evidence type="ECO:0000259" key="1">
    <source>
        <dbReference type="Pfam" id="PF22262"/>
    </source>
</evidence>
<dbReference type="Proteomes" id="UP000094172">
    <property type="component" value="Unassembled WGS sequence"/>
</dbReference>
<dbReference type="EMBL" id="LPWE01000014">
    <property type="protein sequence ID" value="ODR93520.1"/>
    <property type="molecule type" value="Genomic_DNA"/>
</dbReference>
<dbReference type="InterPro" id="IPR053802">
    <property type="entry name" value="DUF6950"/>
</dbReference>
<dbReference type="AlphaFoldDB" id="A0A1E3VJ18"/>
<evidence type="ECO:0000313" key="2">
    <source>
        <dbReference type="EMBL" id="ODR93520.1"/>
    </source>
</evidence>
<comment type="caution">
    <text evidence="2">The sequence shown here is derived from an EMBL/GenBank/DDBJ whole genome shotgun (WGS) entry which is preliminary data.</text>
</comment>
<reference evidence="2 3" key="1">
    <citation type="journal article" date="2016" name="Environ. Microbiol.">
        <title>New Methyloceanibacter diversity from North Sea sediments includes methanotroph containing solely the soluble methane monooxygenase.</title>
        <authorList>
            <person name="Vekeman B."/>
            <person name="Kerckhof F.M."/>
            <person name="Cremers G."/>
            <person name="de Vos P."/>
            <person name="Vandamme P."/>
            <person name="Boon N."/>
            <person name="Op den Camp H.J."/>
            <person name="Heylen K."/>
        </authorList>
    </citation>
    <scope>NUCLEOTIDE SEQUENCE [LARGE SCALE GENOMIC DNA]</scope>
    <source>
        <strain evidence="2 3">R-67176</strain>
    </source>
</reference>
<keyword evidence="3" id="KW-1185">Reference proteome</keyword>
<name>A0A1E3VJ18_9HYPH</name>
<dbReference type="STRING" id="1774970.AUC70_11685"/>
<dbReference type="RefSeq" id="WP_069445583.1">
    <property type="nucleotide sequence ID" value="NZ_LPWE01000014.1"/>
</dbReference>
<accession>A0A1E3VJ18</accession>
<evidence type="ECO:0000313" key="3">
    <source>
        <dbReference type="Proteomes" id="UP000094172"/>
    </source>
</evidence>
<sequence>MTTRRRIFELFAKERQTPFEWGVSDCLTWCAGVAEALTGQDPVSHLRGRYSTARGAQRVMVRSGWKDMADVAASVATEIAPSAACDGDWGWFRNADGTDGLGVICGAMLVARGEQGLAQLSRMKVERAFRVE</sequence>
<dbReference type="Pfam" id="PF22262">
    <property type="entry name" value="DUF6950"/>
    <property type="match status" value="1"/>
</dbReference>
<organism evidence="2 3">
    <name type="scientific">Methyloceanibacter stevinii</name>
    <dbReference type="NCBI Taxonomy" id="1774970"/>
    <lineage>
        <taxon>Bacteria</taxon>
        <taxon>Pseudomonadati</taxon>
        <taxon>Pseudomonadota</taxon>
        <taxon>Alphaproteobacteria</taxon>
        <taxon>Hyphomicrobiales</taxon>
        <taxon>Hyphomicrobiaceae</taxon>
        <taxon>Methyloceanibacter</taxon>
    </lineage>
</organism>